<evidence type="ECO:0000259" key="2">
    <source>
        <dbReference type="Pfam" id="PF21378"/>
    </source>
</evidence>
<dbReference type="Proteomes" id="UP000234951">
    <property type="component" value="Unassembled WGS sequence"/>
</dbReference>
<dbReference type="OrthoDB" id="9815825at2"/>
<dbReference type="Pfam" id="PF01408">
    <property type="entry name" value="GFO_IDH_MocA"/>
    <property type="match status" value="1"/>
</dbReference>
<dbReference type="InterPro" id="IPR048477">
    <property type="entry name" value="YceM-like_C"/>
</dbReference>
<dbReference type="SUPFAM" id="SSF51735">
    <property type="entry name" value="NAD(P)-binding Rossmann-fold domains"/>
    <property type="match status" value="1"/>
</dbReference>
<organism evidence="3 5">
    <name type="scientific">Bacillus canaveralius</name>
    <dbReference type="NCBI Taxonomy" id="1403243"/>
    <lineage>
        <taxon>Bacteria</taxon>
        <taxon>Bacillati</taxon>
        <taxon>Bacillota</taxon>
        <taxon>Bacilli</taxon>
        <taxon>Bacillales</taxon>
        <taxon>Bacillaceae</taxon>
        <taxon>Bacillus</taxon>
    </lineage>
</organism>
<dbReference type="PANTHER" id="PTHR43708:SF4">
    <property type="entry name" value="OXIDOREDUCTASE YCEM-RELATED"/>
    <property type="match status" value="1"/>
</dbReference>
<feature type="domain" description="Gfo/Idh/MocA-like oxidoreductase N-terminal" evidence="1">
    <location>
        <begin position="15"/>
        <end position="132"/>
    </location>
</feature>
<dbReference type="AlphaFoldDB" id="A0A2N5GQR7"/>
<accession>A0A2N5GQR7</accession>
<dbReference type="Gene3D" id="3.30.360.10">
    <property type="entry name" value="Dihydrodipicolinate Reductase, domain 2"/>
    <property type="match status" value="1"/>
</dbReference>
<evidence type="ECO:0000313" key="5">
    <source>
        <dbReference type="Proteomes" id="UP000234951"/>
    </source>
</evidence>
<proteinExistence type="predicted"/>
<dbReference type="EMBL" id="PGVA01000005">
    <property type="protein sequence ID" value="PLR85577.1"/>
    <property type="molecule type" value="Genomic_DNA"/>
</dbReference>
<feature type="domain" description="YceM-like C-terminal" evidence="2">
    <location>
        <begin position="138"/>
        <end position="250"/>
    </location>
</feature>
<name>A0A2N5GQR7_9BACI</name>
<dbReference type="EMBL" id="PGVD01000046">
    <property type="protein sequence ID" value="PLR94762.1"/>
    <property type="molecule type" value="Genomic_DNA"/>
</dbReference>
<dbReference type="GO" id="GO:0000166">
    <property type="term" value="F:nucleotide binding"/>
    <property type="evidence" value="ECO:0007669"/>
    <property type="project" value="InterPro"/>
</dbReference>
<dbReference type="Pfam" id="PF21378">
    <property type="entry name" value="YceM-like_C"/>
    <property type="match status" value="1"/>
</dbReference>
<sequence>MVCNYKKYFKRVRKMNIGVIGIGDIARKAYIPLYAENWNHTFHFHTRKKETLELVRSKYGFSTHTSLSSLFQEKLDGVMIHAATSAHEQLIFSCLEQGIPVFVDKPVTDSFSSSQRLVKQAQEKKLPLMVGFNRRFAPFYQQAKSTPAANMILLQKNRYQLPGDVRNFVYDDFIHVIDTLVYMLNGAPEKWEVKGQWAGSQLSSIMLSVSKGNQLAVGIMNRDAGVNEEVLEVMSPDKKMIVRNLSEYVVHEQRNETRTRTNDWQTMLHTRGFEAMLKAFFDHLEHGTPLPLSLNDVLVTHEWCEMIVNRLMEDHKI</sequence>
<dbReference type="Proteomes" id="UP000235114">
    <property type="component" value="Unassembled WGS sequence"/>
</dbReference>
<dbReference type="Gene3D" id="3.40.50.720">
    <property type="entry name" value="NAD(P)-binding Rossmann-like Domain"/>
    <property type="match status" value="1"/>
</dbReference>
<dbReference type="SUPFAM" id="SSF55347">
    <property type="entry name" value="Glyceraldehyde-3-phosphate dehydrogenase-like, C-terminal domain"/>
    <property type="match status" value="1"/>
</dbReference>
<protein>
    <submittedName>
        <fullName evidence="3">Gfo/Idh/MocA family oxidoreductase</fullName>
    </submittedName>
</protein>
<evidence type="ECO:0000313" key="6">
    <source>
        <dbReference type="Proteomes" id="UP000235114"/>
    </source>
</evidence>
<evidence type="ECO:0000313" key="3">
    <source>
        <dbReference type="EMBL" id="PLR85577.1"/>
    </source>
</evidence>
<evidence type="ECO:0000259" key="1">
    <source>
        <dbReference type="Pfam" id="PF01408"/>
    </source>
</evidence>
<comment type="caution">
    <text evidence="3">The sequence shown here is derived from an EMBL/GenBank/DDBJ whole genome shotgun (WGS) entry which is preliminary data.</text>
</comment>
<dbReference type="InterPro" id="IPR051317">
    <property type="entry name" value="Gfo/Idh/MocA_oxidoreduct"/>
</dbReference>
<keyword evidence="6" id="KW-1185">Reference proteome</keyword>
<gene>
    <name evidence="3" type="ORF">CU635_03745</name>
    <name evidence="4" type="ORF">CVD25_16300</name>
</gene>
<evidence type="ECO:0000313" key="4">
    <source>
        <dbReference type="EMBL" id="PLR94762.1"/>
    </source>
</evidence>
<reference evidence="3 5" key="1">
    <citation type="submission" date="2017-11" db="EMBL/GenBank/DDBJ databases">
        <title>Comparitive Functional Genomics of Dry Heat Resistant strains isolated from the Viking Spacecraft.</title>
        <authorList>
            <person name="Seuylemezian A."/>
            <person name="Cooper K."/>
            <person name="Vaishampayan P."/>
        </authorList>
    </citation>
    <scope>NUCLEOTIDE SEQUENCE [LARGE SCALE GENOMIC DNA]</scope>
    <source>
        <strain evidence="3 5">M4.6</strain>
    </source>
</reference>
<reference evidence="4 6" key="2">
    <citation type="submission" date="2017-12" db="EMBL/GenBank/DDBJ databases">
        <title>Comparative Functional Genomics of Dry Heat Resistant strains isolated from the Viking Spacecraft.</title>
        <authorList>
            <person name="Seuylemezian A."/>
            <person name="Cooper K."/>
            <person name="Vaishampayan P."/>
        </authorList>
    </citation>
    <scope>NUCLEOTIDE SEQUENCE [LARGE SCALE GENOMIC DNA]</scope>
    <source>
        <strain evidence="4 6">ATCC 29669</strain>
    </source>
</reference>
<dbReference type="PANTHER" id="PTHR43708">
    <property type="entry name" value="CONSERVED EXPRESSED OXIDOREDUCTASE (EUROFUNG)"/>
    <property type="match status" value="1"/>
</dbReference>
<dbReference type="InterPro" id="IPR036291">
    <property type="entry name" value="NAD(P)-bd_dom_sf"/>
</dbReference>
<dbReference type="InterPro" id="IPR000683">
    <property type="entry name" value="Gfo/Idh/MocA-like_OxRdtase_N"/>
</dbReference>